<proteinExistence type="predicted"/>
<reference evidence="1 2" key="1">
    <citation type="journal article" date="2018" name="Environ. Microbiol.">
        <title>New archaeal viruses discovered by metagenomic analysis of viral communities in enrichment cultures.</title>
        <authorList>
            <person name="Liu Y."/>
            <person name="Brandt D."/>
            <person name="Ishino S."/>
            <person name="Ishino Y."/>
            <person name="Koonin E.V."/>
            <person name="Kalinowski J."/>
            <person name="Krupovic M."/>
            <person name="Prangishvili D."/>
        </authorList>
    </citation>
    <scope>NUCLEOTIDE SEQUENCE [LARGE SCALE GENOMIC DNA]</scope>
</reference>
<evidence type="ECO:0000313" key="2">
    <source>
        <dbReference type="Proteomes" id="UP000272463"/>
    </source>
</evidence>
<protein>
    <submittedName>
        <fullName evidence="1">Putative viral structural protein</fullName>
    </submittedName>
</protein>
<evidence type="ECO:0000313" key="1">
    <source>
        <dbReference type="EMBL" id="AZI76024.1"/>
    </source>
</evidence>
<gene>
    <name evidence="1" type="ORF">SPV2_gp25</name>
</gene>
<dbReference type="Proteomes" id="UP000272463">
    <property type="component" value="Segment"/>
</dbReference>
<sequence>MLEIALNSSGIGAKLLFLDLSSEITSLNQITDITVCLDEQCAVPLYSYVALANNSLTNTVIYTNVPFPQPAKLYVRKSNLGQTYTGMSSWVAQQLGLTNWNDTGSQVFPYYFSFAGSIPSAFTTAYNQTNPTNSQYYTTFNPGNAITTSSTYGVNYMLELLYVVTSGTSGFFTFGWGSANATNTFFINNYGQLTYGYTSSGIAYEMQYTGVSPFYNIYLVNGTSVSQALLSTNQNLVAITILGNNSNLYYYELQPTYTNYQTQPSQPTQTPANPYSSPAALNNTSTNLTIGSGGITVQVYAMWLRQMPIASHLPGYLATPAVGTYVTSMPSDPYYYNRSVISLVPTSGIQFGVALPP</sequence>
<accession>A0A3Q8Q448</accession>
<dbReference type="EMBL" id="MK064567">
    <property type="protein sequence ID" value="AZI76024.1"/>
    <property type="molecule type" value="Genomic_DNA"/>
</dbReference>
<keyword evidence="2" id="KW-1185">Reference proteome</keyword>
<organism evidence="1 2">
    <name type="scientific">Sulfolobus polyhedral virus 2</name>
    <dbReference type="NCBI Taxonomy" id="2493125"/>
    <lineage>
        <taxon>Viruses</taxon>
        <taxon>Viruses incertae sedis</taxon>
        <taxon>Portogloboviridae</taxon>
        <taxon>Alphaportoglobovirus</taxon>
        <taxon>Alphaportoglobovirus umijigokuense</taxon>
    </lineage>
</organism>
<name>A0A3Q8Q448_9VIRU</name>